<dbReference type="PIRSF" id="PIRSF004681">
    <property type="entry name" value="UCP004681"/>
    <property type="match status" value="1"/>
</dbReference>
<protein>
    <submittedName>
        <fullName evidence="2">Secondary thiamine-phosphate synthase enzyme YjbQ</fullName>
    </submittedName>
</protein>
<dbReference type="RefSeq" id="WP_315626059.1">
    <property type="nucleotide sequence ID" value="NZ_JAUHMF010000002.1"/>
</dbReference>
<dbReference type="Pfam" id="PF01894">
    <property type="entry name" value="YjbQ"/>
    <property type="match status" value="1"/>
</dbReference>
<evidence type="ECO:0000313" key="2">
    <source>
        <dbReference type="EMBL" id="MDT8899368.1"/>
    </source>
</evidence>
<accession>A0ABU3NRA5</accession>
<dbReference type="Gene3D" id="2.60.120.460">
    <property type="entry name" value="YjbQ-like"/>
    <property type="match status" value="1"/>
</dbReference>
<evidence type="ECO:0000313" key="3">
    <source>
        <dbReference type="Proteomes" id="UP001254165"/>
    </source>
</evidence>
<evidence type="ECO:0000256" key="1">
    <source>
        <dbReference type="ARBA" id="ARBA00005534"/>
    </source>
</evidence>
<comment type="caution">
    <text evidence="2">The sequence shown here is derived from an EMBL/GenBank/DDBJ whole genome shotgun (WGS) entry which is preliminary data.</text>
</comment>
<organism evidence="2 3">
    <name type="scientific">Thermanaerothrix solaris</name>
    <dbReference type="NCBI Taxonomy" id="3058434"/>
    <lineage>
        <taxon>Bacteria</taxon>
        <taxon>Bacillati</taxon>
        <taxon>Chloroflexota</taxon>
        <taxon>Anaerolineae</taxon>
        <taxon>Anaerolineales</taxon>
        <taxon>Anaerolineaceae</taxon>
        <taxon>Thermanaerothrix</taxon>
    </lineage>
</organism>
<name>A0ABU3NRA5_9CHLR</name>
<gene>
    <name evidence="2" type="ORF">QYE77_13965</name>
</gene>
<dbReference type="NCBIfam" id="TIGR00149">
    <property type="entry name" value="TIGR00149_YjbQ"/>
    <property type="match status" value="1"/>
</dbReference>
<dbReference type="SUPFAM" id="SSF111038">
    <property type="entry name" value="YjbQ-like"/>
    <property type="match status" value="1"/>
</dbReference>
<reference evidence="2 3" key="1">
    <citation type="submission" date="2023-07" db="EMBL/GenBank/DDBJ databases">
        <title>Novel species of Thermanaerothrix with wide hydrolytic capabilities.</title>
        <authorList>
            <person name="Zayulina K.S."/>
            <person name="Podosokorskaya O.A."/>
            <person name="Elcheninov A.G."/>
        </authorList>
    </citation>
    <scope>NUCLEOTIDE SEQUENCE [LARGE SCALE GENOMIC DNA]</scope>
    <source>
        <strain evidence="2 3">4228-RoL</strain>
    </source>
</reference>
<dbReference type="PANTHER" id="PTHR30615">
    <property type="entry name" value="UNCHARACTERIZED PROTEIN YJBQ-RELATED"/>
    <property type="match status" value="1"/>
</dbReference>
<keyword evidence="3" id="KW-1185">Reference proteome</keyword>
<dbReference type="InterPro" id="IPR035917">
    <property type="entry name" value="YjbQ-like_sf"/>
</dbReference>
<dbReference type="PANTHER" id="PTHR30615:SF8">
    <property type="entry name" value="UPF0047 PROTEIN C4A8.02C"/>
    <property type="match status" value="1"/>
</dbReference>
<dbReference type="Proteomes" id="UP001254165">
    <property type="component" value="Unassembled WGS sequence"/>
</dbReference>
<proteinExistence type="inferred from homology"/>
<comment type="similarity">
    <text evidence="1">Belongs to the UPF0047 family.</text>
</comment>
<dbReference type="InterPro" id="IPR001602">
    <property type="entry name" value="UPF0047_YjbQ-like"/>
</dbReference>
<dbReference type="EMBL" id="JAUHMF010000002">
    <property type="protein sequence ID" value="MDT8899368.1"/>
    <property type="molecule type" value="Genomic_DNA"/>
</dbReference>
<sequence length="138" mass="15320">MFRKVKVETTLREGLINITDAIQEVVRKSGVEEGICVLYVPHTTAAITLNSCLDPATLQDLTEEIHRLVPTRVDFHHIYDTPADAAGHIKATLVGHSITLIVTQGKIALGGSQSILFFEFDGPRQREVWVRVLRDSDS</sequence>